<accession>A0AA41S7F3</accession>
<dbReference type="GO" id="GO:0046938">
    <property type="term" value="P:phytochelatin biosynthetic process"/>
    <property type="evidence" value="ECO:0007669"/>
    <property type="project" value="InterPro"/>
</dbReference>
<dbReference type="InterPro" id="IPR007719">
    <property type="entry name" value="PCS_N"/>
</dbReference>
<sequence>MKIPRALSFYKKTLAPPAIELSTAEGKRLFKEALENGTVEGFFKLHSSFQTQSEPAYCGLATLSMVFNALSIDPQRKWKGPWRWFDESMLGCCEPLDKVINEGITFPKAVCLARCAGANVEAFHTNRSTIDEFRKHVISCSSSDDSHMVTSYHRAPFQQSGSGHFSPIGGYHTASDMALILDVARFKYPSHWVPLALLWQAMDTVDQSTGRHRGFMIVSRLLKTPSLDYTWSCKHESWLDSVSYLLNDVYLKLQSSNVTNIKEVLSVVITSFPSNFVEFIRWIEVRRDARTKIKEEVLEQVRETELYKLMDTVHCQMLREVESAFLLALPPRIWSGIRDQKLLQEIQNLVSLDNLPDMLREEILNLRWQFEVLKRCTNKGEPLEDPEG</sequence>
<evidence type="ECO:0000313" key="8">
    <source>
        <dbReference type="Proteomes" id="UP001177140"/>
    </source>
</evidence>
<dbReference type="GO" id="GO:0046872">
    <property type="term" value="F:metal ion binding"/>
    <property type="evidence" value="ECO:0007669"/>
    <property type="project" value="UniProtKB-KW"/>
</dbReference>
<dbReference type="GO" id="GO:0016756">
    <property type="term" value="F:glutathione gamma-glutamylcysteinyltransferase activity"/>
    <property type="evidence" value="ECO:0007669"/>
    <property type="project" value="UniProtKB-EC"/>
</dbReference>
<dbReference type="Pfam" id="PF05023">
    <property type="entry name" value="Phytochelatin"/>
    <property type="match status" value="1"/>
</dbReference>
<dbReference type="GO" id="GO:0010273">
    <property type="term" value="P:detoxification of copper ion"/>
    <property type="evidence" value="ECO:0007669"/>
    <property type="project" value="TreeGrafter"/>
</dbReference>
<dbReference type="InterPro" id="IPR040409">
    <property type="entry name" value="PCS-like"/>
</dbReference>
<proteinExistence type="predicted"/>
<gene>
    <name evidence="7" type="ORF">MKW94_016122</name>
</gene>
<evidence type="ECO:0000256" key="1">
    <source>
        <dbReference type="ARBA" id="ARBA00012468"/>
    </source>
</evidence>
<protein>
    <recommendedName>
        <fullName evidence="1">glutathione gamma-glutamylcysteinyltransferase</fullName>
        <ecNumber evidence="1">2.3.2.15</ecNumber>
    </recommendedName>
</protein>
<organism evidence="7 8">
    <name type="scientific">Papaver nudicaule</name>
    <name type="common">Iceland poppy</name>
    <dbReference type="NCBI Taxonomy" id="74823"/>
    <lineage>
        <taxon>Eukaryota</taxon>
        <taxon>Viridiplantae</taxon>
        <taxon>Streptophyta</taxon>
        <taxon>Embryophyta</taxon>
        <taxon>Tracheophyta</taxon>
        <taxon>Spermatophyta</taxon>
        <taxon>Magnoliopsida</taxon>
        <taxon>Ranunculales</taxon>
        <taxon>Papaveraceae</taxon>
        <taxon>Papaveroideae</taxon>
        <taxon>Papaver</taxon>
    </lineage>
</organism>
<comment type="caution">
    <text evidence="7">The sequence shown here is derived from an EMBL/GenBank/DDBJ whole genome shotgun (WGS) entry which is preliminary data.</text>
</comment>
<evidence type="ECO:0000313" key="7">
    <source>
        <dbReference type="EMBL" id="MCL7027838.1"/>
    </source>
</evidence>
<evidence type="ECO:0000256" key="4">
    <source>
        <dbReference type="ARBA" id="ARBA00022723"/>
    </source>
</evidence>
<dbReference type="PANTHER" id="PTHR33447">
    <property type="entry name" value="GLUTATHIONE GAMMA-GLUTAMYLCYSTEINYLTRANSFERASE"/>
    <property type="match status" value="1"/>
</dbReference>
<dbReference type="PROSITE" id="PS51443">
    <property type="entry name" value="PCS"/>
    <property type="match status" value="1"/>
</dbReference>
<keyword evidence="2" id="KW-0104">Cadmium</keyword>
<dbReference type="Gene3D" id="3.90.70.30">
    <property type="entry name" value="Phytochelatin synthase, N-terminal domain"/>
    <property type="match status" value="1"/>
</dbReference>
<dbReference type="EC" id="2.3.2.15" evidence="1"/>
<keyword evidence="3" id="KW-0808">Transferase</keyword>
<feature type="domain" description="Peptidase C83" evidence="6">
    <location>
        <begin position="3"/>
        <end position="223"/>
    </location>
</feature>
<keyword evidence="4" id="KW-0479">Metal-binding</keyword>
<dbReference type="Pfam" id="PF09328">
    <property type="entry name" value="Phytochelatin_C"/>
    <property type="match status" value="2"/>
</dbReference>
<dbReference type="Proteomes" id="UP001177140">
    <property type="component" value="Unassembled WGS sequence"/>
</dbReference>
<evidence type="ECO:0000256" key="5">
    <source>
        <dbReference type="ARBA" id="ARBA00023315"/>
    </source>
</evidence>
<evidence type="ECO:0000256" key="3">
    <source>
        <dbReference type="ARBA" id="ARBA00022679"/>
    </source>
</evidence>
<dbReference type="InterPro" id="IPR015407">
    <property type="entry name" value="Phytochelatin_synthase_C"/>
</dbReference>
<reference evidence="7" key="1">
    <citation type="submission" date="2022-03" db="EMBL/GenBank/DDBJ databases">
        <title>A functionally conserved STORR gene fusion in Papaver species that diverged 16.8 million years ago.</title>
        <authorList>
            <person name="Catania T."/>
        </authorList>
    </citation>
    <scope>NUCLEOTIDE SEQUENCE</scope>
    <source>
        <strain evidence="7">S-191538</strain>
    </source>
</reference>
<keyword evidence="8" id="KW-1185">Reference proteome</keyword>
<keyword evidence="5" id="KW-0012">Acyltransferase</keyword>
<dbReference type="FunFam" id="3.90.70.30:FF:000001">
    <property type="entry name" value="Glutathione gamma-glutamylcysteinyltransferase 1"/>
    <property type="match status" value="1"/>
</dbReference>
<dbReference type="PANTHER" id="PTHR33447:SF2">
    <property type="entry name" value="GLUTATHIONE GAMMA-GLUTAMYLCYSTEINYLTRANSFERASE"/>
    <property type="match status" value="1"/>
</dbReference>
<name>A0AA41S7F3_PAPNU</name>
<dbReference type="AlphaFoldDB" id="A0AA41S7F3"/>
<dbReference type="InterPro" id="IPR038765">
    <property type="entry name" value="Papain-like_cys_pep_sf"/>
</dbReference>
<dbReference type="InterPro" id="IPR038156">
    <property type="entry name" value="PCS_N_sf"/>
</dbReference>
<dbReference type="EMBL" id="JAJJMA010072670">
    <property type="protein sequence ID" value="MCL7027838.1"/>
    <property type="molecule type" value="Genomic_DNA"/>
</dbReference>
<evidence type="ECO:0000256" key="2">
    <source>
        <dbReference type="ARBA" id="ARBA00022539"/>
    </source>
</evidence>
<dbReference type="GO" id="GO:0098849">
    <property type="term" value="P:cellular detoxification of cadmium ion"/>
    <property type="evidence" value="ECO:0007669"/>
    <property type="project" value="TreeGrafter"/>
</dbReference>
<dbReference type="SUPFAM" id="SSF54001">
    <property type="entry name" value="Cysteine proteinases"/>
    <property type="match status" value="1"/>
</dbReference>
<evidence type="ECO:0000259" key="6">
    <source>
        <dbReference type="PROSITE" id="PS51443"/>
    </source>
</evidence>